<accession>A0AA39M3A0</accession>
<sequence length="258" mass="29954">MYVSMYRFCANFRLTMDAISGFFIEWTITILPLCTAKKLVYLNSRWSDYAKKQCDNRESAEVTVFFDERKVVSKKMNILSGRASRLRPDRSDDYEQFVAFVELTITNSEKRSKGTKHSLPDILRLISLDASIDFEHPKLVLSEITSPECFHALKGSFPRITISECRQKQFSSAYVSGCDGEEFTPSQMQSIIDEWVRNPEQFEGKRLTISHKGNKELWRRDYGFGGNHVGLHHHPEHPEHILQIMHHAGDFWIAFVKQ</sequence>
<comment type="caution">
    <text evidence="1">The sequence shown here is derived from an EMBL/GenBank/DDBJ whole genome shotgun (WGS) entry which is preliminary data.</text>
</comment>
<dbReference type="EMBL" id="JAUCMV010000002">
    <property type="protein sequence ID" value="KAK0419312.1"/>
    <property type="molecule type" value="Genomic_DNA"/>
</dbReference>
<organism evidence="1 2">
    <name type="scientific">Steinernema hermaphroditum</name>
    <dbReference type="NCBI Taxonomy" id="289476"/>
    <lineage>
        <taxon>Eukaryota</taxon>
        <taxon>Metazoa</taxon>
        <taxon>Ecdysozoa</taxon>
        <taxon>Nematoda</taxon>
        <taxon>Chromadorea</taxon>
        <taxon>Rhabditida</taxon>
        <taxon>Tylenchina</taxon>
        <taxon>Panagrolaimomorpha</taxon>
        <taxon>Strongyloidoidea</taxon>
        <taxon>Steinernematidae</taxon>
        <taxon>Steinernema</taxon>
    </lineage>
</organism>
<evidence type="ECO:0000313" key="2">
    <source>
        <dbReference type="Proteomes" id="UP001175271"/>
    </source>
</evidence>
<proteinExistence type="predicted"/>
<name>A0AA39M3A0_9BILA</name>
<dbReference type="AlphaFoldDB" id="A0AA39M3A0"/>
<dbReference type="Proteomes" id="UP001175271">
    <property type="component" value="Unassembled WGS sequence"/>
</dbReference>
<keyword evidence="2" id="KW-1185">Reference proteome</keyword>
<evidence type="ECO:0000313" key="1">
    <source>
        <dbReference type="EMBL" id="KAK0419312.1"/>
    </source>
</evidence>
<gene>
    <name evidence="1" type="ORF">QR680_014074</name>
</gene>
<protein>
    <submittedName>
        <fullName evidence="1">Uncharacterized protein</fullName>
    </submittedName>
</protein>
<reference evidence="1" key="1">
    <citation type="submission" date="2023-06" db="EMBL/GenBank/DDBJ databases">
        <title>Genomic analysis of the entomopathogenic nematode Steinernema hermaphroditum.</title>
        <authorList>
            <person name="Schwarz E.M."/>
            <person name="Heppert J.K."/>
            <person name="Baniya A."/>
            <person name="Schwartz H.T."/>
            <person name="Tan C.-H."/>
            <person name="Antoshechkin I."/>
            <person name="Sternberg P.W."/>
            <person name="Goodrich-Blair H."/>
            <person name="Dillman A.R."/>
        </authorList>
    </citation>
    <scope>NUCLEOTIDE SEQUENCE</scope>
    <source>
        <strain evidence="1">PS9179</strain>
        <tissue evidence="1">Whole animal</tissue>
    </source>
</reference>